<dbReference type="SMART" id="SM00347">
    <property type="entry name" value="HTH_MARR"/>
    <property type="match status" value="1"/>
</dbReference>
<dbReference type="PRINTS" id="PR00598">
    <property type="entry name" value="HTHMARR"/>
</dbReference>
<dbReference type="InterPro" id="IPR000835">
    <property type="entry name" value="HTH_MarR-typ"/>
</dbReference>
<evidence type="ECO:0000259" key="1">
    <source>
        <dbReference type="PROSITE" id="PS50995"/>
    </source>
</evidence>
<dbReference type="RefSeq" id="WP_042487724.1">
    <property type="nucleotide sequence ID" value="NZ_BBPI01000059.1"/>
</dbReference>
<dbReference type="InterPro" id="IPR039422">
    <property type="entry name" value="MarR/SlyA-like"/>
</dbReference>
<dbReference type="EMBL" id="BBPI01000059">
    <property type="protein sequence ID" value="GAM01285.1"/>
    <property type="molecule type" value="Genomic_DNA"/>
</dbReference>
<dbReference type="GO" id="GO:0003700">
    <property type="term" value="F:DNA-binding transcription factor activity"/>
    <property type="evidence" value="ECO:0007669"/>
    <property type="project" value="InterPro"/>
</dbReference>
<keyword evidence="3" id="KW-1185">Reference proteome</keyword>
<feature type="domain" description="HTH marR-type" evidence="1">
    <location>
        <begin position="15"/>
        <end position="144"/>
    </location>
</feature>
<protein>
    <submittedName>
        <fullName evidence="2">Putative MarR family transcriptional regulator</fullName>
    </submittedName>
</protein>
<dbReference type="PROSITE" id="PS50995">
    <property type="entry name" value="HTH_MARR_2"/>
    <property type="match status" value="1"/>
</dbReference>
<dbReference type="Gene3D" id="1.10.10.10">
    <property type="entry name" value="Winged helix-like DNA-binding domain superfamily/Winged helix DNA-binding domain"/>
    <property type="match status" value="1"/>
</dbReference>
<dbReference type="Proteomes" id="UP000032305">
    <property type="component" value="Unassembled WGS sequence"/>
</dbReference>
<dbReference type="PANTHER" id="PTHR33164:SF43">
    <property type="entry name" value="HTH-TYPE TRANSCRIPTIONAL REPRESSOR YETL"/>
    <property type="match status" value="1"/>
</dbReference>
<dbReference type="InterPro" id="IPR036390">
    <property type="entry name" value="WH_DNA-bd_sf"/>
</dbReference>
<proteinExistence type="predicted"/>
<sequence>MTFPTPDPFDPERSVGYLTKRVYQLARIGLEPVFADEEVTHVQWSALMALHHGVGGTAAELARHLCHDTGATTRIVDTLEERGLIERCRCTEDRRVVRLSLTEAGREVTARCKVKVVAQWNEWLADWSPEEIERFVGDLLRLRNKLETVA</sequence>
<dbReference type="GO" id="GO:0006950">
    <property type="term" value="P:response to stress"/>
    <property type="evidence" value="ECO:0007669"/>
    <property type="project" value="TreeGrafter"/>
</dbReference>
<dbReference type="PANTHER" id="PTHR33164">
    <property type="entry name" value="TRANSCRIPTIONAL REGULATOR, MARR FAMILY"/>
    <property type="match status" value="1"/>
</dbReference>
<dbReference type="AlphaFoldDB" id="A0A0A1W7B1"/>
<evidence type="ECO:0000313" key="2">
    <source>
        <dbReference type="EMBL" id="GAM01285.1"/>
    </source>
</evidence>
<comment type="caution">
    <text evidence="2">The sequence shown here is derived from an EMBL/GenBank/DDBJ whole genome shotgun (WGS) entry which is preliminary data.</text>
</comment>
<name>A0A0A1W7B1_9SPHN</name>
<dbReference type="Pfam" id="PF01047">
    <property type="entry name" value="MarR"/>
    <property type="match status" value="1"/>
</dbReference>
<evidence type="ECO:0000313" key="3">
    <source>
        <dbReference type="Proteomes" id="UP000032305"/>
    </source>
</evidence>
<dbReference type="InterPro" id="IPR036388">
    <property type="entry name" value="WH-like_DNA-bd_sf"/>
</dbReference>
<gene>
    <name evidence="2" type="ORF">SP5_059_00250</name>
</gene>
<organism evidence="2 3">
    <name type="scientific">Sphingomonas parapaucimobilis NBRC 15100</name>
    <dbReference type="NCBI Taxonomy" id="1219049"/>
    <lineage>
        <taxon>Bacteria</taxon>
        <taxon>Pseudomonadati</taxon>
        <taxon>Pseudomonadota</taxon>
        <taxon>Alphaproteobacteria</taxon>
        <taxon>Sphingomonadales</taxon>
        <taxon>Sphingomonadaceae</taxon>
        <taxon>Sphingomonas</taxon>
    </lineage>
</organism>
<reference evidence="2 3" key="1">
    <citation type="submission" date="2014-11" db="EMBL/GenBank/DDBJ databases">
        <title>Whole genome shotgun sequence of Sphingomonas parapaucimobilis NBRC 15100.</title>
        <authorList>
            <person name="Katano-Makiyama Y."/>
            <person name="Hosoyama A."/>
            <person name="Hashimoto M."/>
            <person name="Hosoyama Y."/>
            <person name="Noguchi M."/>
            <person name="Numata M."/>
            <person name="Tsuchikane K."/>
            <person name="Hirakata S."/>
            <person name="Uohara A."/>
            <person name="Shimodaira J."/>
            <person name="Ohji S."/>
            <person name="Ichikawa N."/>
            <person name="Kimura A."/>
            <person name="Yamazoe A."/>
            <person name="Fujita N."/>
        </authorList>
    </citation>
    <scope>NUCLEOTIDE SEQUENCE [LARGE SCALE GENOMIC DNA]</scope>
    <source>
        <strain evidence="2 3">NBRC 15100</strain>
    </source>
</reference>
<dbReference type="SUPFAM" id="SSF46785">
    <property type="entry name" value="Winged helix' DNA-binding domain"/>
    <property type="match status" value="1"/>
</dbReference>
<dbReference type="OrthoDB" id="6195716at2"/>
<dbReference type="eggNOG" id="COG1846">
    <property type="taxonomic scope" value="Bacteria"/>
</dbReference>
<accession>A0A0A1W7B1</accession>